<comment type="caution">
    <text evidence="1">The sequence shown here is derived from an EMBL/GenBank/DDBJ whole genome shotgun (WGS) entry which is preliminary data.</text>
</comment>
<sequence length="105" mass="11849">MRWCLFIPTLLILLMLGMEQSGWCAALVVKGSAPLVCVLDDDETEFKQDLVPEHPLSECDPLAAAGWQGMSRQISAGWVAVLKEAACWEIHLGIRRHRWLCQERC</sequence>
<dbReference type="AlphaFoldDB" id="A0A7W7Y750"/>
<keyword evidence="2" id="KW-1185">Reference proteome</keyword>
<accession>A0A7W7Y750</accession>
<proteinExistence type="predicted"/>
<reference evidence="1 2" key="1">
    <citation type="submission" date="2020-08" db="EMBL/GenBank/DDBJ databases">
        <title>Genomic Encyclopedia of Type Strains, Phase IV (KMG-IV): sequencing the most valuable type-strain genomes for metagenomic binning, comparative biology and taxonomic classification.</title>
        <authorList>
            <person name="Goeker M."/>
        </authorList>
    </citation>
    <scope>NUCLEOTIDE SEQUENCE [LARGE SCALE GENOMIC DNA]</scope>
    <source>
        <strain evidence="1 2">DSM 12252</strain>
    </source>
</reference>
<protein>
    <submittedName>
        <fullName evidence="1">Uncharacterized protein</fullName>
    </submittedName>
</protein>
<organism evidence="1 2">
    <name type="scientific">Prosthecobacter vanneervenii</name>
    <dbReference type="NCBI Taxonomy" id="48466"/>
    <lineage>
        <taxon>Bacteria</taxon>
        <taxon>Pseudomonadati</taxon>
        <taxon>Verrucomicrobiota</taxon>
        <taxon>Verrucomicrobiia</taxon>
        <taxon>Verrucomicrobiales</taxon>
        <taxon>Verrucomicrobiaceae</taxon>
        <taxon>Prosthecobacter</taxon>
    </lineage>
</organism>
<name>A0A7W7Y750_9BACT</name>
<dbReference type="RefSeq" id="WP_184337808.1">
    <property type="nucleotide sequence ID" value="NZ_JACHIG010000001.1"/>
</dbReference>
<evidence type="ECO:0000313" key="2">
    <source>
        <dbReference type="Proteomes" id="UP000590740"/>
    </source>
</evidence>
<dbReference type="Proteomes" id="UP000590740">
    <property type="component" value="Unassembled WGS sequence"/>
</dbReference>
<gene>
    <name evidence="1" type="ORF">HNQ65_000410</name>
</gene>
<evidence type="ECO:0000313" key="1">
    <source>
        <dbReference type="EMBL" id="MBB5030856.1"/>
    </source>
</evidence>
<dbReference type="EMBL" id="JACHIG010000001">
    <property type="protein sequence ID" value="MBB5030856.1"/>
    <property type="molecule type" value="Genomic_DNA"/>
</dbReference>